<evidence type="ECO:0000313" key="4">
    <source>
        <dbReference type="EMBL" id="GAA4234374.1"/>
    </source>
</evidence>
<dbReference type="RefSeq" id="WP_344898595.1">
    <property type="nucleotide sequence ID" value="NZ_BAABAS010000007.1"/>
</dbReference>
<dbReference type="PROSITE" id="PS51257">
    <property type="entry name" value="PROKAR_LIPOPROTEIN"/>
    <property type="match status" value="1"/>
</dbReference>
<keyword evidence="5" id="KW-1185">Reference proteome</keyword>
<evidence type="ECO:0000256" key="1">
    <source>
        <dbReference type="ARBA" id="ARBA00022729"/>
    </source>
</evidence>
<feature type="signal peptide" evidence="3">
    <location>
        <begin position="1"/>
        <end position="20"/>
    </location>
</feature>
<gene>
    <name evidence="4" type="ORF">GCM10022254_39170</name>
</gene>
<dbReference type="Proteomes" id="UP001501710">
    <property type="component" value="Unassembled WGS sequence"/>
</dbReference>
<evidence type="ECO:0000313" key="5">
    <source>
        <dbReference type="Proteomes" id="UP001501710"/>
    </source>
</evidence>
<feature type="region of interest" description="Disordered" evidence="2">
    <location>
        <begin position="20"/>
        <end position="42"/>
    </location>
</feature>
<proteinExistence type="predicted"/>
<sequence length="312" mass="33780">MRKITFAALLLVGLAGCSSGSENTAKSAPTPTGGLGSQPGIGVKLSPEDDKTIILATELAVRSCMAKAGFKYFLFGTSDNKPEAGETVPFGQTIEQARVNGYGGDPRKGAHPETGRPQEDANTRYVATLSTTEATRYNIARDGKPNDEIVIQFPGGGRERYPRSGCQTVALHKLYGSPERYAQHQVFAATVVQGTEKAIDADPRVMKTQKAWADCVRKAGYSYPNQTAMMNAALNPYHHATGDLTKIRQREIQIAVAAATCDRDTNTTETYDRVTQELYDKRLGSRQGELAAYIQIQKDVVTNAKKTIQNGG</sequence>
<keyword evidence="1 3" id="KW-0732">Signal</keyword>
<evidence type="ECO:0000256" key="2">
    <source>
        <dbReference type="SAM" id="MobiDB-lite"/>
    </source>
</evidence>
<organism evidence="4 5">
    <name type="scientific">Actinomadura meridiana</name>
    <dbReference type="NCBI Taxonomy" id="559626"/>
    <lineage>
        <taxon>Bacteria</taxon>
        <taxon>Bacillati</taxon>
        <taxon>Actinomycetota</taxon>
        <taxon>Actinomycetes</taxon>
        <taxon>Streptosporangiales</taxon>
        <taxon>Thermomonosporaceae</taxon>
        <taxon>Actinomadura</taxon>
    </lineage>
</organism>
<comment type="caution">
    <text evidence="4">The sequence shown here is derived from an EMBL/GenBank/DDBJ whole genome shotgun (WGS) entry which is preliminary data.</text>
</comment>
<dbReference type="Pfam" id="PF08139">
    <property type="entry name" value="LPAM_1"/>
    <property type="match status" value="1"/>
</dbReference>
<dbReference type="EMBL" id="BAABAS010000007">
    <property type="protein sequence ID" value="GAA4234374.1"/>
    <property type="molecule type" value="Genomic_DNA"/>
</dbReference>
<feature type="chain" id="PRO_5045475765" description="Lipoprotein" evidence="3">
    <location>
        <begin position="21"/>
        <end position="312"/>
    </location>
</feature>
<reference evidence="5" key="1">
    <citation type="journal article" date="2019" name="Int. J. Syst. Evol. Microbiol.">
        <title>The Global Catalogue of Microorganisms (GCM) 10K type strain sequencing project: providing services to taxonomists for standard genome sequencing and annotation.</title>
        <authorList>
            <consortium name="The Broad Institute Genomics Platform"/>
            <consortium name="The Broad Institute Genome Sequencing Center for Infectious Disease"/>
            <person name="Wu L."/>
            <person name="Ma J."/>
        </authorList>
    </citation>
    <scope>NUCLEOTIDE SEQUENCE [LARGE SCALE GENOMIC DNA]</scope>
    <source>
        <strain evidence="5">JCM 17440</strain>
    </source>
</reference>
<protein>
    <recommendedName>
        <fullName evidence="6">Lipoprotein</fullName>
    </recommendedName>
</protein>
<feature type="compositionally biased region" description="Polar residues" evidence="2">
    <location>
        <begin position="20"/>
        <end position="30"/>
    </location>
</feature>
<name>A0ABP8C6F3_9ACTN</name>
<evidence type="ECO:0008006" key="6">
    <source>
        <dbReference type="Google" id="ProtNLM"/>
    </source>
</evidence>
<accession>A0ABP8C6F3</accession>
<evidence type="ECO:0000256" key="3">
    <source>
        <dbReference type="SAM" id="SignalP"/>
    </source>
</evidence>
<dbReference type="InterPro" id="IPR012640">
    <property type="entry name" value="Membr_lipoprot_lipid_attach_CS"/>
</dbReference>